<dbReference type="RefSeq" id="WP_091652009.1">
    <property type="nucleotide sequence ID" value="NZ_FNHQ01000029.1"/>
</dbReference>
<evidence type="ECO:0000256" key="5">
    <source>
        <dbReference type="ARBA" id="ARBA00023163"/>
    </source>
</evidence>
<reference evidence="10 11" key="1">
    <citation type="submission" date="2016-10" db="EMBL/GenBank/DDBJ databases">
        <authorList>
            <person name="de Groot N.N."/>
        </authorList>
    </citation>
    <scope>NUCLEOTIDE SEQUENCE [LARGE SCALE GENOMIC DNA]</scope>
    <source>
        <strain evidence="10 11">DSM 16981</strain>
    </source>
</reference>
<keyword evidence="2" id="KW-0902">Two-component regulatory system</keyword>
<dbReference type="GO" id="GO:0000976">
    <property type="term" value="F:transcription cis-regulatory region binding"/>
    <property type="evidence" value="ECO:0007669"/>
    <property type="project" value="TreeGrafter"/>
</dbReference>
<dbReference type="AlphaFoldDB" id="A0A1G9ZAM6"/>
<keyword evidence="11" id="KW-1185">Reference proteome</keyword>
<evidence type="ECO:0000259" key="9">
    <source>
        <dbReference type="PROSITE" id="PS51755"/>
    </source>
</evidence>
<dbReference type="InterPro" id="IPR011006">
    <property type="entry name" value="CheY-like_superfamily"/>
</dbReference>
<dbReference type="SUPFAM" id="SSF52172">
    <property type="entry name" value="CheY-like"/>
    <property type="match status" value="1"/>
</dbReference>
<dbReference type="PANTHER" id="PTHR48111">
    <property type="entry name" value="REGULATOR OF RPOS"/>
    <property type="match status" value="1"/>
</dbReference>
<dbReference type="Gene3D" id="1.10.10.10">
    <property type="entry name" value="Winged helix-like DNA-binding domain superfamily/Winged helix DNA-binding domain"/>
    <property type="match status" value="1"/>
</dbReference>
<keyword evidence="3" id="KW-0805">Transcription regulation</keyword>
<dbReference type="CDD" id="cd17574">
    <property type="entry name" value="REC_OmpR"/>
    <property type="match status" value="1"/>
</dbReference>
<accession>A0A1G9ZAM6</accession>
<evidence type="ECO:0000256" key="2">
    <source>
        <dbReference type="ARBA" id="ARBA00023012"/>
    </source>
</evidence>
<feature type="domain" description="OmpR/PhoB-type" evidence="9">
    <location>
        <begin position="134"/>
        <end position="233"/>
    </location>
</feature>
<dbReference type="FunFam" id="3.40.50.2300:FF:000001">
    <property type="entry name" value="DNA-binding response regulator PhoB"/>
    <property type="match status" value="1"/>
</dbReference>
<dbReference type="GO" id="GO:0005829">
    <property type="term" value="C:cytosol"/>
    <property type="evidence" value="ECO:0007669"/>
    <property type="project" value="TreeGrafter"/>
</dbReference>
<dbReference type="CDD" id="cd00383">
    <property type="entry name" value="trans_reg_C"/>
    <property type="match status" value="1"/>
</dbReference>
<dbReference type="GO" id="GO:0032993">
    <property type="term" value="C:protein-DNA complex"/>
    <property type="evidence" value="ECO:0007669"/>
    <property type="project" value="TreeGrafter"/>
</dbReference>
<dbReference type="Proteomes" id="UP000199309">
    <property type="component" value="Unassembled WGS sequence"/>
</dbReference>
<dbReference type="STRING" id="349095.SAMN05660299_02274"/>
<dbReference type="InterPro" id="IPR001789">
    <property type="entry name" value="Sig_transdc_resp-reg_receiver"/>
</dbReference>
<dbReference type="GO" id="GO:0006355">
    <property type="term" value="P:regulation of DNA-templated transcription"/>
    <property type="evidence" value="ECO:0007669"/>
    <property type="project" value="InterPro"/>
</dbReference>
<dbReference type="Pfam" id="PF00072">
    <property type="entry name" value="Response_reg"/>
    <property type="match status" value="1"/>
</dbReference>
<evidence type="ECO:0000256" key="7">
    <source>
        <dbReference type="PROSITE-ProRule" id="PRU01091"/>
    </source>
</evidence>
<evidence type="ECO:0000256" key="6">
    <source>
        <dbReference type="PROSITE-ProRule" id="PRU00169"/>
    </source>
</evidence>
<feature type="modified residue" description="4-aspartylphosphate" evidence="6">
    <location>
        <position position="52"/>
    </location>
</feature>
<dbReference type="Gene3D" id="6.10.250.690">
    <property type="match status" value="1"/>
</dbReference>
<proteinExistence type="predicted"/>
<dbReference type="SMART" id="SM00862">
    <property type="entry name" value="Trans_reg_C"/>
    <property type="match status" value="1"/>
</dbReference>
<evidence type="ECO:0000256" key="1">
    <source>
        <dbReference type="ARBA" id="ARBA00022553"/>
    </source>
</evidence>
<evidence type="ECO:0000259" key="8">
    <source>
        <dbReference type="PROSITE" id="PS50110"/>
    </source>
</evidence>
<evidence type="ECO:0000256" key="4">
    <source>
        <dbReference type="ARBA" id="ARBA00023125"/>
    </source>
</evidence>
<dbReference type="InterPro" id="IPR039420">
    <property type="entry name" value="WalR-like"/>
</dbReference>
<dbReference type="InterPro" id="IPR001867">
    <property type="entry name" value="OmpR/PhoB-type_DNA-bd"/>
</dbReference>
<dbReference type="PROSITE" id="PS50110">
    <property type="entry name" value="RESPONSE_REGULATORY"/>
    <property type="match status" value="1"/>
</dbReference>
<evidence type="ECO:0000256" key="3">
    <source>
        <dbReference type="ARBA" id="ARBA00023015"/>
    </source>
</evidence>
<evidence type="ECO:0000313" key="11">
    <source>
        <dbReference type="Proteomes" id="UP000199309"/>
    </source>
</evidence>
<evidence type="ECO:0000313" key="10">
    <source>
        <dbReference type="EMBL" id="SDN18512.1"/>
    </source>
</evidence>
<dbReference type="PROSITE" id="PS51755">
    <property type="entry name" value="OMPR_PHOB"/>
    <property type="match status" value="1"/>
</dbReference>
<protein>
    <submittedName>
        <fullName evidence="10">DNA-binding response regulator, OmpR family, contains REC and winged-helix (WHTH) domain</fullName>
    </submittedName>
</protein>
<dbReference type="PANTHER" id="PTHR48111:SF26">
    <property type="entry name" value="STAGE 0 SPORULATION PROTEIN A HOMOLOG"/>
    <property type="match status" value="1"/>
</dbReference>
<dbReference type="InterPro" id="IPR016032">
    <property type="entry name" value="Sig_transdc_resp-reg_C-effctor"/>
</dbReference>
<dbReference type="InterPro" id="IPR036388">
    <property type="entry name" value="WH-like_DNA-bd_sf"/>
</dbReference>
<sequence length="237" mass="26715">MAHILVVEDDELIAALERDFLEANGFVVTIASNGLGGLEAIEKGDIDAVLMDVMLPGEDGFTVCRKIRDKSDVPILFVTAKREDVDKIKGLSLGADDYIVKPFSPTEMVARLKAHLEVHNRLLGKRQQVSDVNTPDVHIGDLRIFISRHQVFRGKIEIPLTGKEFNLLLFLAQHPNQVFSKKYLFEMIWHLDALGELATVTVHVNRLRDKLNEVKPEFTAIETVWGNGYRFRANENA</sequence>
<feature type="domain" description="Response regulatory" evidence="8">
    <location>
        <begin position="3"/>
        <end position="116"/>
    </location>
</feature>
<dbReference type="GO" id="GO:0000156">
    <property type="term" value="F:phosphorelay response regulator activity"/>
    <property type="evidence" value="ECO:0007669"/>
    <property type="project" value="TreeGrafter"/>
</dbReference>
<dbReference type="SMART" id="SM00448">
    <property type="entry name" value="REC"/>
    <property type="match status" value="1"/>
</dbReference>
<keyword evidence="5" id="KW-0804">Transcription</keyword>
<dbReference type="Pfam" id="PF00486">
    <property type="entry name" value="Trans_reg_C"/>
    <property type="match status" value="1"/>
</dbReference>
<keyword evidence="1 6" id="KW-0597">Phosphoprotein</keyword>
<dbReference type="SUPFAM" id="SSF46894">
    <property type="entry name" value="C-terminal effector domain of the bipartite response regulators"/>
    <property type="match status" value="1"/>
</dbReference>
<feature type="DNA-binding region" description="OmpR/PhoB-type" evidence="7">
    <location>
        <begin position="134"/>
        <end position="233"/>
    </location>
</feature>
<gene>
    <name evidence="10" type="ORF">SAMN05660299_02274</name>
</gene>
<dbReference type="EMBL" id="FNHQ01000029">
    <property type="protein sequence ID" value="SDN18512.1"/>
    <property type="molecule type" value="Genomic_DNA"/>
</dbReference>
<organism evidence="10 11">
    <name type="scientific">Megasphaera paucivorans</name>
    <dbReference type="NCBI Taxonomy" id="349095"/>
    <lineage>
        <taxon>Bacteria</taxon>
        <taxon>Bacillati</taxon>
        <taxon>Bacillota</taxon>
        <taxon>Negativicutes</taxon>
        <taxon>Veillonellales</taxon>
        <taxon>Veillonellaceae</taxon>
        <taxon>Megasphaera</taxon>
    </lineage>
</organism>
<keyword evidence="4 7" id="KW-0238">DNA-binding</keyword>
<name>A0A1G9ZAM6_9FIRM</name>
<dbReference type="OrthoDB" id="152576at2"/>
<dbReference type="FunFam" id="1.10.10.10:FF:000018">
    <property type="entry name" value="DNA-binding response regulator ResD"/>
    <property type="match status" value="1"/>
</dbReference>
<dbReference type="Gene3D" id="3.40.50.2300">
    <property type="match status" value="1"/>
</dbReference>